<evidence type="ECO:0000313" key="1">
    <source>
        <dbReference type="EMBL" id="CAG8627709.1"/>
    </source>
</evidence>
<dbReference type="Proteomes" id="UP000789860">
    <property type="component" value="Unassembled WGS sequence"/>
</dbReference>
<accession>A0ACA9N178</accession>
<evidence type="ECO:0000313" key="2">
    <source>
        <dbReference type="Proteomes" id="UP000789860"/>
    </source>
</evidence>
<reference evidence="1" key="1">
    <citation type="submission" date="2021-06" db="EMBL/GenBank/DDBJ databases">
        <authorList>
            <person name="Kallberg Y."/>
            <person name="Tangrot J."/>
            <person name="Rosling A."/>
        </authorList>
    </citation>
    <scope>NUCLEOTIDE SEQUENCE</scope>
    <source>
        <strain evidence="1">AU212A</strain>
    </source>
</reference>
<feature type="non-terminal residue" evidence="1">
    <location>
        <position position="263"/>
    </location>
</feature>
<proteinExistence type="predicted"/>
<keyword evidence="2" id="KW-1185">Reference proteome</keyword>
<gene>
    <name evidence="1" type="ORF">SCALOS_LOCUS7860</name>
</gene>
<sequence>MAVANEILVQKHLNIGVNETTVEKKFTQSVERRHSPPTNVIEPLINDSPKGLNGRSFNTPITQNPTKRRPTSTSALADDSNNKPPHRSATTVGKPKRSLPIISAENESHEDTLERNRKSSGMLRRRNTYSSEIQSEDIMLDKETQKWAENVKRRLSKRKTREKGKGDDEEGPMIGTRIGEGHVNYVLMYNMLTGIRVGVSRCNAKIERELTDADFKAAHKLAFDITGNELTPSAKYDFKFKDYAPWVFRRLREFFHIDAADYL</sequence>
<organism evidence="1 2">
    <name type="scientific">Scutellospora calospora</name>
    <dbReference type="NCBI Taxonomy" id="85575"/>
    <lineage>
        <taxon>Eukaryota</taxon>
        <taxon>Fungi</taxon>
        <taxon>Fungi incertae sedis</taxon>
        <taxon>Mucoromycota</taxon>
        <taxon>Glomeromycotina</taxon>
        <taxon>Glomeromycetes</taxon>
        <taxon>Diversisporales</taxon>
        <taxon>Gigasporaceae</taxon>
        <taxon>Scutellospora</taxon>
    </lineage>
</organism>
<comment type="caution">
    <text evidence="1">The sequence shown here is derived from an EMBL/GenBank/DDBJ whole genome shotgun (WGS) entry which is preliminary data.</text>
</comment>
<name>A0ACA9N178_9GLOM</name>
<protein>
    <submittedName>
        <fullName evidence="1">455_t:CDS:1</fullName>
    </submittedName>
</protein>
<dbReference type="EMBL" id="CAJVPM010019014">
    <property type="protein sequence ID" value="CAG8627709.1"/>
    <property type="molecule type" value="Genomic_DNA"/>
</dbReference>